<feature type="region of interest" description="Disordered" evidence="1">
    <location>
        <begin position="68"/>
        <end position="90"/>
    </location>
</feature>
<name>A0A0C3EZN7_PILCF</name>
<reference evidence="2 3" key="1">
    <citation type="submission" date="2014-04" db="EMBL/GenBank/DDBJ databases">
        <authorList>
            <consortium name="DOE Joint Genome Institute"/>
            <person name="Kuo A."/>
            <person name="Tarkka M."/>
            <person name="Buscot F."/>
            <person name="Kohler A."/>
            <person name="Nagy L.G."/>
            <person name="Floudas D."/>
            <person name="Copeland A."/>
            <person name="Barry K.W."/>
            <person name="Cichocki N."/>
            <person name="Veneault-Fourrey C."/>
            <person name="LaButti K."/>
            <person name="Lindquist E.A."/>
            <person name="Lipzen A."/>
            <person name="Lundell T."/>
            <person name="Morin E."/>
            <person name="Murat C."/>
            <person name="Sun H."/>
            <person name="Tunlid A."/>
            <person name="Henrissat B."/>
            <person name="Grigoriev I.V."/>
            <person name="Hibbett D.S."/>
            <person name="Martin F."/>
            <person name="Nordberg H.P."/>
            <person name="Cantor M.N."/>
            <person name="Hua S.X."/>
        </authorList>
    </citation>
    <scope>NUCLEOTIDE SEQUENCE [LARGE SCALE GENOMIC DNA]</scope>
    <source>
        <strain evidence="2 3">F 1598</strain>
    </source>
</reference>
<protein>
    <submittedName>
        <fullName evidence="2">Uncharacterized protein</fullName>
    </submittedName>
</protein>
<gene>
    <name evidence="2" type="ORF">PILCRDRAFT_76053</name>
</gene>
<evidence type="ECO:0000313" key="2">
    <source>
        <dbReference type="EMBL" id="KIM78010.1"/>
    </source>
</evidence>
<dbReference type="OrthoDB" id="3051956at2759"/>
<organism evidence="2 3">
    <name type="scientific">Piloderma croceum (strain F 1598)</name>
    <dbReference type="NCBI Taxonomy" id="765440"/>
    <lineage>
        <taxon>Eukaryota</taxon>
        <taxon>Fungi</taxon>
        <taxon>Dikarya</taxon>
        <taxon>Basidiomycota</taxon>
        <taxon>Agaricomycotina</taxon>
        <taxon>Agaricomycetes</taxon>
        <taxon>Agaricomycetidae</taxon>
        <taxon>Atheliales</taxon>
        <taxon>Atheliaceae</taxon>
        <taxon>Piloderma</taxon>
    </lineage>
</organism>
<dbReference type="InParanoid" id="A0A0C3EZN7"/>
<evidence type="ECO:0000256" key="1">
    <source>
        <dbReference type="SAM" id="MobiDB-lite"/>
    </source>
</evidence>
<dbReference type="HOGENOM" id="CLU_2441659_0_0_1"/>
<reference evidence="3" key="2">
    <citation type="submission" date="2015-01" db="EMBL/GenBank/DDBJ databases">
        <title>Evolutionary Origins and Diversification of the Mycorrhizal Mutualists.</title>
        <authorList>
            <consortium name="DOE Joint Genome Institute"/>
            <consortium name="Mycorrhizal Genomics Consortium"/>
            <person name="Kohler A."/>
            <person name="Kuo A."/>
            <person name="Nagy L.G."/>
            <person name="Floudas D."/>
            <person name="Copeland A."/>
            <person name="Barry K.W."/>
            <person name="Cichocki N."/>
            <person name="Veneault-Fourrey C."/>
            <person name="LaButti K."/>
            <person name="Lindquist E.A."/>
            <person name="Lipzen A."/>
            <person name="Lundell T."/>
            <person name="Morin E."/>
            <person name="Murat C."/>
            <person name="Riley R."/>
            <person name="Ohm R."/>
            <person name="Sun H."/>
            <person name="Tunlid A."/>
            <person name="Henrissat B."/>
            <person name="Grigoriev I.V."/>
            <person name="Hibbett D.S."/>
            <person name="Martin F."/>
        </authorList>
    </citation>
    <scope>NUCLEOTIDE SEQUENCE [LARGE SCALE GENOMIC DNA]</scope>
    <source>
        <strain evidence="3">F 1598</strain>
    </source>
</reference>
<evidence type="ECO:0000313" key="3">
    <source>
        <dbReference type="Proteomes" id="UP000054166"/>
    </source>
</evidence>
<dbReference type="EMBL" id="KN833019">
    <property type="protein sequence ID" value="KIM78010.1"/>
    <property type="molecule type" value="Genomic_DNA"/>
</dbReference>
<sequence>MFPPEPPTDRLKHKIIADWCKDTSPDAFEEAGCAVCGQSSYCRQLLGAFTSCSSVQRPCLNLKMSRNTKSRPTCMSVRDSPTSNVASQSR</sequence>
<keyword evidence="3" id="KW-1185">Reference proteome</keyword>
<accession>A0A0C3EZN7</accession>
<proteinExistence type="predicted"/>
<dbReference type="Proteomes" id="UP000054166">
    <property type="component" value="Unassembled WGS sequence"/>
</dbReference>
<dbReference type="AlphaFoldDB" id="A0A0C3EZN7"/>